<feature type="compositionally biased region" description="Polar residues" evidence="1">
    <location>
        <begin position="355"/>
        <end position="400"/>
    </location>
</feature>
<gene>
    <name evidence="2" type="ORF">BC349_12630</name>
</gene>
<accession>A0ABR7MA47</accession>
<dbReference type="RefSeq" id="WP_187257219.1">
    <property type="nucleotide sequence ID" value="NZ_JBHULF010000007.1"/>
</dbReference>
<comment type="caution">
    <text evidence="2">The sequence shown here is derived from an EMBL/GenBank/DDBJ whole genome shotgun (WGS) entry which is preliminary data.</text>
</comment>
<evidence type="ECO:0000313" key="2">
    <source>
        <dbReference type="EMBL" id="MBC6491900.1"/>
    </source>
</evidence>
<evidence type="ECO:0000256" key="1">
    <source>
        <dbReference type="SAM" id="MobiDB-lite"/>
    </source>
</evidence>
<proteinExistence type="predicted"/>
<sequence>MGKTAILAWLFCCSLPSYSQTCREEELLQIPGRFKAGQAGSVTGIASADLLRQKDFVNQVNQVVLNGYKPRGLNITYSGVYYRPSLPPNGIPTGNSYEASFYLKPLYCDSKGILAEARETSSTCNVRFNHWNYDRSFFVKQQVDEEDPETDVCATIRYQPVLKDGYWYFVDTTLGGFGKEISRHHYIFTKSNELPFVYMSRKQYLQKLLIYYDKKIRQTVNNWKNPAPEEAEYARTEINNIKEFYGKSIRNIQALLASSSAAELEAPATVVGSVPQEEFDAFPDRDHRYQQYIIQPNPAYYKSPLPRSTPRFMVLLFSIHEKEQVFVNAKNDLLNVFNFSKLQAMVDNKPASQPLAGNQPASATKQATGTASKPATKPASGQATKPGSNSHANVIQQTGSAGRKNRVDIYQPEPTKGFTATPASLIKNIVKRPVPDPKIKAAALAVTLNAANRHAYLKKLLFDIERNLDALQQKNTAGLLSAANSKAVDLADMGVMLLYKGYEAEALWCLAQAAAFQPNNDYILNNLAGALNMSQAASRALPILRDLAARHPKNSTVQNNLGQAWYAMGDMQKSKTALDACLQNSPYHPQANYTRAAIAELEGNNSAAATFIANSMRRAYNHASEIFADRKGIRLDYGNILYRKPPMGMDYINPNKFLPPPQCENVGTAEALNAEWLAWSNAVSGVTGKINAELAAALSNMQGEVNGMLNQGNRKLALSPLHRRAGKIYPIFLEKLGSMTSEMQKARETGYANSRKAIEGKYEGATADIHKKYPSGEGHSANDEARCRELNNASNIYLQEMANLHNDFNQRYAEPIRQLNIELMQWSQLMGFTQAQKIITYYERAVFAISPPGLMPSEFQYPACQPVEKKPKKKELELPAPYCPISFKFKVAVAKLTGDCSKFELELEAAGLVFGYERDFIGKKSTLALGVGVSLDMKNENELGQSQNELIGTDIPEFVDAMGAGVGGKVQYFVEVGPDGVSDVGIRAEASLEGPLTDKGDIKVSGKLGINSGVDVTATPAAESIGKTIGGMLPGSD</sequence>
<name>A0ABR7MA47_9BACT</name>
<keyword evidence="3" id="KW-1185">Reference proteome</keyword>
<evidence type="ECO:0008006" key="4">
    <source>
        <dbReference type="Google" id="ProtNLM"/>
    </source>
</evidence>
<evidence type="ECO:0000313" key="3">
    <source>
        <dbReference type="Proteomes" id="UP000765802"/>
    </source>
</evidence>
<dbReference type="EMBL" id="MBUA01000023">
    <property type="protein sequence ID" value="MBC6491900.1"/>
    <property type="molecule type" value="Genomic_DNA"/>
</dbReference>
<reference evidence="2 3" key="1">
    <citation type="submission" date="2016-07" db="EMBL/GenBank/DDBJ databases">
        <title>Genome analysis of Flavihumibacter stibioxidans YS-17.</title>
        <authorList>
            <person name="Shi K."/>
            <person name="Han Y."/>
            <person name="Wang G."/>
        </authorList>
    </citation>
    <scope>NUCLEOTIDE SEQUENCE [LARGE SCALE GENOMIC DNA]</scope>
    <source>
        <strain evidence="2 3">YS-17</strain>
    </source>
</reference>
<organism evidence="2 3">
    <name type="scientific">Flavihumibacter stibioxidans</name>
    <dbReference type="NCBI Taxonomy" id="1834163"/>
    <lineage>
        <taxon>Bacteria</taxon>
        <taxon>Pseudomonadati</taxon>
        <taxon>Bacteroidota</taxon>
        <taxon>Chitinophagia</taxon>
        <taxon>Chitinophagales</taxon>
        <taxon>Chitinophagaceae</taxon>
        <taxon>Flavihumibacter</taxon>
    </lineage>
</organism>
<dbReference type="Proteomes" id="UP000765802">
    <property type="component" value="Unassembled WGS sequence"/>
</dbReference>
<protein>
    <recommendedName>
        <fullName evidence="4">Tetratricopeptide repeat protein</fullName>
    </recommendedName>
</protein>
<dbReference type="Gene3D" id="1.25.40.10">
    <property type="entry name" value="Tetratricopeptide repeat domain"/>
    <property type="match status" value="1"/>
</dbReference>
<dbReference type="SUPFAM" id="SSF48452">
    <property type="entry name" value="TPR-like"/>
    <property type="match status" value="1"/>
</dbReference>
<feature type="region of interest" description="Disordered" evidence="1">
    <location>
        <begin position="350"/>
        <end position="406"/>
    </location>
</feature>
<dbReference type="InterPro" id="IPR011990">
    <property type="entry name" value="TPR-like_helical_dom_sf"/>
</dbReference>